<dbReference type="RefSeq" id="WP_308865980.1">
    <property type="nucleotide sequence ID" value="NZ_JAVFWO010000001.1"/>
</dbReference>
<dbReference type="SUPFAM" id="SSF110849">
    <property type="entry name" value="ParB/Sulfiredoxin"/>
    <property type="match status" value="1"/>
</dbReference>
<dbReference type="Proteomes" id="UP001235133">
    <property type="component" value="Unassembled WGS sequence"/>
</dbReference>
<comment type="caution">
    <text evidence="2">The sequence shown here is derived from an EMBL/GenBank/DDBJ whole genome shotgun (WGS) entry which is preliminary data.</text>
</comment>
<dbReference type="InterPro" id="IPR036086">
    <property type="entry name" value="ParB/Sulfiredoxin_sf"/>
</dbReference>
<evidence type="ECO:0000259" key="1">
    <source>
        <dbReference type="SMART" id="SM00470"/>
    </source>
</evidence>
<feature type="domain" description="ParB-like N-terminal" evidence="1">
    <location>
        <begin position="12"/>
        <end position="102"/>
    </location>
</feature>
<dbReference type="EMBL" id="JAVFWO010000001">
    <property type="protein sequence ID" value="MDQ7876578.1"/>
    <property type="molecule type" value="Genomic_DNA"/>
</dbReference>
<accession>A0ABU0YW75</accession>
<dbReference type="Pfam" id="PF02195">
    <property type="entry name" value="ParB_N"/>
    <property type="match status" value="1"/>
</dbReference>
<dbReference type="InterPro" id="IPR050336">
    <property type="entry name" value="Chromosome_partition/occlusion"/>
</dbReference>
<keyword evidence="3" id="KW-1185">Reference proteome</keyword>
<dbReference type="PANTHER" id="PTHR33375:SF1">
    <property type="entry name" value="CHROMOSOME-PARTITIONING PROTEIN PARB-RELATED"/>
    <property type="match status" value="1"/>
</dbReference>
<reference evidence="2 3" key="1">
    <citation type="submission" date="2023-08" db="EMBL/GenBank/DDBJ databases">
        <title>Microbacterium psychrotolerans sp. nov., a psychrotolerant bacterium isolated from soil in Heilongjiang Province, China.</title>
        <authorList>
            <person name="An P."/>
            <person name="Zhao D."/>
            <person name="Xiang H."/>
        </authorList>
    </citation>
    <scope>NUCLEOTIDE SEQUENCE [LARGE SCALE GENOMIC DNA]</scope>
    <source>
        <strain evidence="2 3">QXD-8</strain>
    </source>
</reference>
<dbReference type="SMART" id="SM00470">
    <property type="entry name" value="ParB"/>
    <property type="match status" value="1"/>
</dbReference>
<dbReference type="Gene3D" id="3.90.1530.30">
    <property type="match status" value="1"/>
</dbReference>
<dbReference type="SUPFAM" id="SSF109709">
    <property type="entry name" value="KorB DNA-binding domain-like"/>
    <property type="match status" value="1"/>
</dbReference>
<gene>
    <name evidence="2" type="ORF">Q9R08_01170</name>
</gene>
<organism evidence="2 3">
    <name type="scientific">Microbacterium psychrotolerans</name>
    <dbReference type="NCBI Taxonomy" id="3068321"/>
    <lineage>
        <taxon>Bacteria</taxon>
        <taxon>Bacillati</taxon>
        <taxon>Actinomycetota</taxon>
        <taxon>Actinomycetes</taxon>
        <taxon>Micrococcales</taxon>
        <taxon>Microbacteriaceae</taxon>
        <taxon>Microbacterium</taxon>
    </lineage>
</organism>
<proteinExistence type="predicted"/>
<name>A0ABU0YW75_9MICO</name>
<dbReference type="PANTHER" id="PTHR33375">
    <property type="entry name" value="CHROMOSOME-PARTITIONING PROTEIN PARB-RELATED"/>
    <property type="match status" value="1"/>
</dbReference>
<dbReference type="InterPro" id="IPR003115">
    <property type="entry name" value="ParB_N"/>
</dbReference>
<evidence type="ECO:0000313" key="2">
    <source>
        <dbReference type="EMBL" id="MDQ7876578.1"/>
    </source>
</evidence>
<protein>
    <submittedName>
        <fullName evidence="2">ParB N-terminal domain-containing protein</fullName>
    </submittedName>
</protein>
<evidence type="ECO:0000313" key="3">
    <source>
        <dbReference type="Proteomes" id="UP001235133"/>
    </source>
</evidence>
<sequence>MTINTTPTGTVEHIDPRTLIVETNVRTTAPLDPGFVDSIRQVGVLTPLLAWRDQDGGVHVRAGQRRTLAAVEAGIATIPVYVVDAGGDDTARRIVEQLVENDQREALTDADRIQAWRALELEGLSATAIAKRTGTKRDRVKTGLAVAQSTTATGAVSEGGLTLDQAAILLEFDDDDDTDTVAELTEVAAADPGYFPVAVERARQDRVAREAKDKVKQEEAAKGHRILDERPSDYSTAPYRVRMLRTADDEPVDADTIQGKPGVAVYVATYYGGEARAEYFVDDPAALGYTVHQESGYGNGGAQSGPMTDEQKAERKELIAHNKEWDAAETVRREWLTQFLARKTAPKDAQIVIAEALTGARWKIADGLTRGSTTAKVLLGVDGTDYGDQIAEYLTAHPNRAVHVSLAVVMGGIEQNTSRNTWRSPGPDTSWYLRTLAVWGYTLCPVERIAAMLTDENLAE</sequence>
<dbReference type="Gene3D" id="1.10.10.2830">
    <property type="match status" value="1"/>
</dbReference>